<dbReference type="Proteomes" id="UP001310594">
    <property type="component" value="Unassembled WGS sequence"/>
</dbReference>
<gene>
    <name evidence="3" type="ORF">LTR97_009593</name>
</gene>
<organism evidence="3 4">
    <name type="scientific">Elasticomyces elasticus</name>
    <dbReference type="NCBI Taxonomy" id="574655"/>
    <lineage>
        <taxon>Eukaryota</taxon>
        <taxon>Fungi</taxon>
        <taxon>Dikarya</taxon>
        <taxon>Ascomycota</taxon>
        <taxon>Pezizomycotina</taxon>
        <taxon>Dothideomycetes</taxon>
        <taxon>Dothideomycetidae</taxon>
        <taxon>Mycosphaerellales</taxon>
        <taxon>Teratosphaeriaceae</taxon>
        <taxon>Elasticomyces</taxon>
    </lineage>
</organism>
<feature type="chain" id="PRO_5042988077" description="SnoaL-like domain-containing protein" evidence="1">
    <location>
        <begin position="22"/>
        <end position="174"/>
    </location>
</feature>
<dbReference type="SUPFAM" id="SSF54427">
    <property type="entry name" value="NTF2-like"/>
    <property type="match status" value="1"/>
</dbReference>
<sequence length="174" mass="19328">MHLPSLLTCVVALLPFANSLATQHPKSSDVTASTYNALIQAGYKTAYTLDTKNYEALGEVMTTDVVYDSTALGKYGGRSVGLDEVKTSVAAAFGDDLVEHIVTNIYIMELQTPTKAKVVTYITYSHWDPDALSDITKTYRIWYKCDDIWVLQDGDWKMQYSYVTNMGPGVEAPY</sequence>
<dbReference type="InterPro" id="IPR037401">
    <property type="entry name" value="SnoaL-like"/>
</dbReference>
<protein>
    <recommendedName>
        <fullName evidence="2">SnoaL-like domain-containing protein</fullName>
    </recommendedName>
</protein>
<dbReference type="Gene3D" id="3.10.450.50">
    <property type="match status" value="1"/>
</dbReference>
<dbReference type="InterPro" id="IPR032710">
    <property type="entry name" value="NTF2-like_dom_sf"/>
</dbReference>
<keyword evidence="1" id="KW-0732">Signal</keyword>
<proteinExistence type="predicted"/>
<accession>A0AAN7ZZF7</accession>
<dbReference type="AlphaFoldDB" id="A0AAN7ZZF7"/>
<feature type="domain" description="SnoaL-like" evidence="2">
    <location>
        <begin position="33"/>
        <end position="159"/>
    </location>
</feature>
<comment type="caution">
    <text evidence="3">The sequence shown here is derived from an EMBL/GenBank/DDBJ whole genome shotgun (WGS) entry which is preliminary data.</text>
</comment>
<evidence type="ECO:0000313" key="3">
    <source>
        <dbReference type="EMBL" id="KAK5693975.1"/>
    </source>
</evidence>
<evidence type="ECO:0000313" key="4">
    <source>
        <dbReference type="Proteomes" id="UP001310594"/>
    </source>
</evidence>
<feature type="signal peptide" evidence="1">
    <location>
        <begin position="1"/>
        <end position="21"/>
    </location>
</feature>
<name>A0AAN7ZZF7_9PEZI</name>
<reference evidence="3" key="1">
    <citation type="submission" date="2023-08" db="EMBL/GenBank/DDBJ databases">
        <title>Black Yeasts Isolated from many extreme environments.</title>
        <authorList>
            <person name="Coleine C."/>
            <person name="Stajich J.E."/>
            <person name="Selbmann L."/>
        </authorList>
    </citation>
    <scope>NUCLEOTIDE SEQUENCE</scope>
    <source>
        <strain evidence="3">CCFEE 5810</strain>
    </source>
</reference>
<dbReference type="Pfam" id="PF13577">
    <property type="entry name" value="SnoaL_4"/>
    <property type="match status" value="1"/>
</dbReference>
<dbReference type="EMBL" id="JAVRQU010000016">
    <property type="protein sequence ID" value="KAK5693975.1"/>
    <property type="molecule type" value="Genomic_DNA"/>
</dbReference>
<evidence type="ECO:0000256" key="1">
    <source>
        <dbReference type="SAM" id="SignalP"/>
    </source>
</evidence>
<evidence type="ECO:0000259" key="2">
    <source>
        <dbReference type="Pfam" id="PF13577"/>
    </source>
</evidence>